<dbReference type="PROSITE" id="PS51186">
    <property type="entry name" value="GNAT"/>
    <property type="match status" value="1"/>
</dbReference>
<dbReference type="RefSeq" id="WP_048423110.1">
    <property type="nucleotide sequence ID" value="NZ_JYNU01000012.1"/>
</dbReference>
<dbReference type="CDD" id="cd04301">
    <property type="entry name" value="NAT_SF"/>
    <property type="match status" value="1"/>
</dbReference>
<evidence type="ECO:0000256" key="2">
    <source>
        <dbReference type="ARBA" id="ARBA00023315"/>
    </source>
</evidence>
<dbReference type="PANTHER" id="PTHR43877">
    <property type="entry name" value="AMINOALKYLPHOSPHONATE N-ACETYLTRANSFERASE-RELATED-RELATED"/>
    <property type="match status" value="1"/>
</dbReference>
<dbReference type="Gene3D" id="3.40.630.30">
    <property type="match status" value="1"/>
</dbReference>
<evidence type="ECO:0000256" key="1">
    <source>
        <dbReference type="ARBA" id="ARBA00022679"/>
    </source>
</evidence>
<sequence>MERQLTLEVRPADATRLDELADVAARTFPLACPPSCTPDDVAAFIAGNLTPDRFADYLGDPDRTVFTAIEDDRILGYAMLIAGVPDDPDVAAAVTARPAVELSKMYVLPDAHGAGASAALMSATLQHAASTAAASTWLGVNQKNVRAQRFYRKHGFEVTGTKTFRVGAHLEEDYVMVRPV</sequence>
<dbReference type="GO" id="GO:0016747">
    <property type="term" value="F:acyltransferase activity, transferring groups other than amino-acyl groups"/>
    <property type="evidence" value="ECO:0007669"/>
    <property type="project" value="InterPro"/>
</dbReference>
<dbReference type="PANTHER" id="PTHR43877:SF2">
    <property type="entry name" value="AMINOALKYLPHOSPHONATE N-ACETYLTRANSFERASE-RELATED"/>
    <property type="match status" value="1"/>
</dbReference>
<dbReference type="GO" id="GO:0008233">
    <property type="term" value="F:peptidase activity"/>
    <property type="evidence" value="ECO:0007669"/>
    <property type="project" value="UniProtKB-KW"/>
</dbReference>
<dbReference type="InterPro" id="IPR000182">
    <property type="entry name" value="GNAT_dom"/>
</dbReference>
<feature type="domain" description="N-acetyltransferase" evidence="3">
    <location>
        <begin position="7"/>
        <end position="180"/>
    </location>
</feature>
<keyword evidence="1 4" id="KW-0808">Transferase</keyword>
<protein>
    <submittedName>
        <fullName evidence="4">Protease synthase and sporulation negative regulatory protein PAI 1</fullName>
        <ecNumber evidence="4">2.3.1.-</ecNumber>
    </submittedName>
</protein>
<dbReference type="Pfam" id="PF00583">
    <property type="entry name" value="Acetyltransf_1"/>
    <property type="match status" value="1"/>
</dbReference>
<dbReference type="GO" id="GO:0006508">
    <property type="term" value="P:proteolysis"/>
    <property type="evidence" value="ECO:0007669"/>
    <property type="project" value="UniProtKB-KW"/>
</dbReference>
<name>A0A0J6W230_9MYCO</name>
<dbReference type="InterPro" id="IPR050832">
    <property type="entry name" value="Bact_Acetyltransf"/>
</dbReference>
<evidence type="ECO:0000313" key="5">
    <source>
        <dbReference type="Proteomes" id="UP000036313"/>
    </source>
</evidence>
<proteinExistence type="predicted"/>
<dbReference type="PATRIC" id="fig|1807.14.peg.2211"/>
<evidence type="ECO:0000313" key="4">
    <source>
        <dbReference type="EMBL" id="KMO76454.1"/>
    </source>
</evidence>
<keyword evidence="2 4" id="KW-0012">Acyltransferase</keyword>
<gene>
    <name evidence="4" type="primary">paiA</name>
    <name evidence="4" type="ORF">MOBUDSM44075_02191</name>
</gene>
<dbReference type="AlphaFoldDB" id="A0A0J6W230"/>
<keyword evidence="4" id="KW-0378">Hydrolase</keyword>
<dbReference type="EMBL" id="JYNU01000012">
    <property type="protein sequence ID" value="KMO76454.1"/>
    <property type="molecule type" value="Genomic_DNA"/>
</dbReference>
<dbReference type="Proteomes" id="UP000036313">
    <property type="component" value="Unassembled WGS sequence"/>
</dbReference>
<evidence type="ECO:0000259" key="3">
    <source>
        <dbReference type="PROSITE" id="PS51186"/>
    </source>
</evidence>
<comment type="caution">
    <text evidence="4">The sequence shown here is derived from an EMBL/GenBank/DDBJ whole genome shotgun (WGS) entry which is preliminary data.</text>
</comment>
<reference evidence="4 5" key="1">
    <citation type="journal article" date="2015" name="Genome Biol. Evol.">
        <title>Characterization of Three Mycobacterium spp. with Potential Use in Bioremediation by Genome Sequencing and Comparative Genomics.</title>
        <authorList>
            <person name="Das S."/>
            <person name="Pettersson B.M."/>
            <person name="Behra P.R."/>
            <person name="Ramesh M."/>
            <person name="Dasgupta S."/>
            <person name="Bhattacharya A."/>
            <person name="Kirsebom L.A."/>
        </authorList>
    </citation>
    <scope>NUCLEOTIDE SEQUENCE [LARGE SCALE GENOMIC DNA]</scope>
    <source>
        <strain evidence="4 5">DSM 44075</strain>
    </source>
</reference>
<dbReference type="InterPro" id="IPR016181">
    <property type="entry name" value="Acyl_CoA_acyltransferase"/>
</dbReference>
<dbReference type="EC" id="2.3.1.-" evidence="4"/>
<keyword evidence="4" id="KW-0645">Protease</keyword>
<accession>A0A0J6W230</accession>
<organism evidence="4 5">
    <name type="scientific">Mycolicibacterium obuense</name>
    <dbReference type="NCBI Taxonomy" id="1807"/>
    <lineage>
        <taxon>Bacteria</taxon>
        <taxon>Bacillati</taxon>
        <taxon>Actinomycetota</taxon>
        <taxon>Actinomycetes</taxon>
        <taxon>Mycobacteriales</taxon>
        <taxon>Mycobacteriaceae</taxon>
        <taxon>Mycolicibacterium</taxon>
    </lineage>
</organism>
<dbReference type="SUPFAM" id="SSF55729">
    <property type="entry name" value="Acyl-CoA N-acyltransferases (Nat)"/>
    <property type="match status" value="1"/>
</dbReference>